<dbReference type="PROSITE" id="PS50850">
    <property type="entry name" value="MFS"/>
    <property type="match status" value="1"/>
</dbReference>
<keyword evidence="6 7" id="KW-0472">Membrane</keyword>
<dbReference type="Gene3D" id="1.20.1250.20">
    <property type="entry name" value="MFS general substrate transporter like domains"/>
    <property type="match status" value="1"/>
</dbReference>
<feature type="transmembrane region" description="Helical" evidence="7">
    <location>
        <begin position="179"/>
        <end position="196"/>
    </location>
</feature>
<organism evidence="9 10">
    <name type="scientific">Paractinoplanes brasiliensis</name>
    <dbReference type="NCBI Taxonomy" id="52695"/>
    <lineage>
        <taxon>Bacteria</taxon>
        <taxon>Bacillati</taxon>
        <taxon>Actinomycetota</taxon>
        <taxon>Actinomycetes</taxon>
        <taxon>Micromonosporales</taxon>
        <taxon>Micromonosporaceae</taxon>
        <taxon>Paractinoplanes</taxon>
    </lineage>
</organism>
<comment type="subcellular location">
    <subcellularLocation>
        <location evidence="1">Cell membrane</location>
        <topology evidence="1">Multi-pass membrane protein</topology>
    </subcellularLocation>
</comment>
<dbReference type="OrthoDB" id="4544213at2"/>
<evidence type="ECO:0000256" key="7">
    <source>
        <dbReference type="SAM" id="Phobius"/>
    </source>
</evidence>
<feature type="transmembrane region" description="Helical" evidence="7">
    <location>
        <begin position="381"/>
        <end position="401"/>
    </location>
</feature>
<dbReference type="InterPro" id="IPR020846">
    <property type="entry name" value="MFS_dom"/>
</dbReference>
<feature type="transmembrane region" description="Helical" evidence="7">
    <location>
        <begin position="352"/>
        <end position="375"/>
    </location>
</feature>
<evidence type="ECO:0000256" key="6">
    <source>
        <dbReference type="ARBA" id="ARBA00023136"/>
    </source>
</evidence>
<dbReference type="RefSeq" id="WP_133875964.1">
    <property type="nucleotide sequence ID" value="NZ_BOMD01000113.1"/>
</dbReference>
<keyword evidence="10" id="KW-1185">Reference proteome</keyword>
<gene>
    <name evidence="9" type="ORF">C8E87_5784</name>
</gene>
<dbReference type="EMBL" id="SNWR01000001">
    <property type="protein sequence ID" value="TDO42022.1"/>
    <property type="molecule type" value="Genomic_DNA"/>
</dbReference>
<feature type="transmembrane region" description="Helical" evidence="7">
    <location>
        <begin position="318"/>
        <end position="340"/>
    </location>
</feature>
<evidence type="ECO:0000256" key="5">
    <source>
        <dbReference type="ARBA" id="ARBA00022989"/>
    </source>
</evidence>
<proteinExistence type="predicted"/>
<dbReference type="GO" id="GO:0022857">
    <property type="term" value="F:transmembrane transporter activity"/>
    <property type="evidence" value="ECO:0007669"/>
    <property type="project" value="InterPro"/>
</dbReference>
<keyword evidence="4 7" id="KW-0812">Transmembrane</keyword>
<dbReference type="PANTHER" id="PTHR23513">
    <property type="entry name" value="INTEGRAL MEMBRANE EFFLUX PROTEIN-RELATED"/>
    <property type="match status" value="1"/>
</dbReference>
<accession>A0A4R6K172</accession>
<dbReference type="Proteomes" id="UP000294901">
    <property type="component" value="Unassembled WGS sequence"/>
</dbReference>
<dbReference type="InterPro" id="IPR036259">
    <property type="entry name" value="MFS_trans_sf"/>
</dbReference>
<dbReference type="Pfam" id="PF05977">
    <property type="entry name" value="MFS_3"/>
    <property type="match status" value="1"/>
</dbReference>
<dbReference type="SUPFAM" id="SSF103473">
    <property type="entry name" value="MFS general substrate transporter"/>
    <property type="match status" value="1"/>
</dbReference>
<name>A0A4R6K172_9ACTN</name>
<evidence type="ECO:0000256" key="4">
    <source>
        <dbReference type="ARBA" id="ARBA00022692"/>
    </source>
</evidence>
<evidence type="ECO:0000259" key="8">
    <source>
        <dbReference type="PROSITE" id="PS50850"/>
    </source>
</evidence>
<keyword evidence="5 7" id="KW-1133">Transmembrane helix</keyword>
<feature type="domain" description="Major facilitator superfamily (MFS) profile" evidence="8">
    <location>
        <begin position="18"/>
        <end position="405"/>
    </location>
</feature>
<dbReference type="CDD" id="cd06173">
    <property type="entry name" value="MFS_MefA_like"/>
    <property type="match status" value="1"/>
</dbReference>
<evidence type="ECO:0000313" key="9">
    <source>
        <dbReference type="EMBL" id="TDO42022.1"/>
    </source>
</evidence>
<feature type="transmembrane region" description="Helical" evidence="7">
    <location>
        <begin position="293"/>
        <end position="312"/>
    </location>
</feature>
<feature type="transmembrane region" description="Helical" evidence="7">
    <location>
        <begin position="230"/>
        <end position="254"/>
    </location>
</feature>
<reference evidence="9 10" key="1">
    <citation type="submission" date="2019-03" db="EMBL/GenBank/DDBJ databases">
        <title>Sequencing the genomes of 1000 actinobacteria strains.</title>
        <authorList>
            <person name="Klenk H.-P."/>
        </authorList>
    </citation>
    <scope>NUCLEOTIDE SEQUENCE [LARGE SCALE GENOMIC DNA]</scope>
    <source>
        <strain evidence="9 10">DSM 43805</strain>
    </source>
</reference>
<sequence length="430" mass="44060">MTVLDGTRDDEIRRRSRDFTLLWTGNWLQYFGSRMSAVSYPLLALAVSGGSARAAGFVATAAVLPYVVFQLPAGVLVDRWDRKRVMAVSAIGRVVALGAVVALLGLGLLTMPALIVLIFADVSFAVFSALAERASIPSIVLPERLGSAISQNEARGRIAGLIGGPLGTVLFAWARWSPYVVAAAGAAVAALNVLFIRSDCGSGTARPQRHLVRELADGLRWVRNHAFLRAALPLVSLSGGLLQIVSLALIVVLVKEQGHSASSVGLVLGISGIGGVLGALTANWFMARVPFSMLLIGGFGAWAALAAVMAFVTDPIGLGVLFAAMNAVGAVFGVAAGVYQMMLTSADMQGRVGAIAGLVTAGGSSLGAFAGGFLLDQAGGATSILLAGAGIATVALVATAIPAMQHAGLIDAPPAPAGDIRDEEKEPDKV</sequence>
<evidence type="ECO:0000313" key="10">
    <source>
        <dbReference type="Proteomes" id="UP000294901"/>
    </source>
</evidence>
<evidence type="ECO:0000256" key="2">
    <source>
        <dbReference type="ARBA" id="ARBA00022448"/>
    </source>
</evidence>
<feature type="transmembrane region" description="Helical" evidence="7">
    <location>
        <begin position="54"/>
        <end position="73"/>
    </location>
</feature>
<dbReference type="AlphaFoldDB" id="A0A4R6K172"/>
<dbReference type="PANTHER" id="PTHR23513:SF6">
    <property type="entry name" value="MAJOR FACILITATOR SUPERFAMILY ASSOCIATED DOMAIN-CONTAINING PROTEIN"/>
    <property type="match status" value="1"/>
</dbReference>
<keyword evidence="3" id="KW-1003">Cell membrane</keyword>
<evidence type="ECO:0000256" key="3">
    <source>
        <dbReference type="ARBA" id="ARBA00022475"/>
    </source>
</evidence>
<dbReference type="GO" id="GO:0005886">
    <property type="term" value="C:plasma membrane"/>
    <property type="evidence" value="ECO:0007669"/>
    <property type="project" value="UniProtKB-SubCell"/>
</dbReference>
<feature type="transmembrane region" description="Helical" evidence="7">
    <location>
        <begin position="266"/>
        <end position="286"/>
    </location>
</feature>
<comment type="caution">
    <text evidence="9">The sequence shown here is derived from an EMBL/GenBank/DDBJ whole genome shotgun (WGS) entry which is preliminary data.</text>
</comment>
<dbReference type="InterPro" id="IPR010290">
    <property type="entry name" value="TM_effector"/>
</dbReference>
<protein>
    <submittedName>
        <fullName evidence="9">Putative MFS family arabinose efflux permease</fullName>
    </submittedName>
</protein>
<keyword evidence="2" id="KW-0813">Transport</keyword>
<evidence type="ECO:0000256" key="1">
    <source>
        <dbReference type="ARBA" id="ARBA00004651"/>
    </source>
</evidence>